<name>A0ABS2N8C8_9BACI</name>
<dbReference type="EMBL" id="JAFBDZ010000001">
    <property type="protein sequence ID" value="MBM7584014.1"/>
    <property type="molecule type" value="Genomic_DNA"/>
</dbReference>
<evidence type="ECO:0008006" key="3">
    <source>
        <dbReference type="Google" id="ProtNLM"/>
    </source>
</evidence>
<proteinExistence type="predicted"/>
<keyword evidence="2" id="KW-1185">Reference proteome</keyword>
<protein>
    <recommendedName>
        <fullName evidence="3">Branched-chain amino acid aminotransferase</fullName>
    </recommendedName>
</protein>
<gene>
    <name evidence="1" type="ORF">JOC86_000551</name>
</gene>
<dbReference type="Proteomes" id="UP001646157">
    <property type="component" value="Unassembled WGS sequence"/>
</dbReference>
<sequence length="205" mass="24310">MLQKKMEEYITNAVENQPLVEELTLILFKEEKDYINRHGLIPENRNITLLEKDSSLRFKEAYIERSDKETEELIAEEGPSFLTQPLEYLNKNQREFVYLESEWFDLTGVDGVSLEVDDVFMTYNVLLGLKLQKKYESPLKDFLETHLNGEVPKYSLMFNQNDGLWDVNFTLNYVEGFNKEMLMEEAYTLIYRFIFTLVEEVEVKP</sequence>
<reference evidence="1 2" key="1">
    <citation type="submission" date="2021-01" db="EMBL/GenBank/DDBJ databases">
        <title>Genomic Encyclopedia of Type Strains, Phase IV (KMG-IV): sequencing the most valuable type-strain genomes for metagenomic binning, comparative biology and taxonomic classification.</title>
        <authorList>
            <person name="Goeker M."/>
        </authorList>
    </citation>
    <scope>NUCLEOTIDE SEQUENCE [LARGE SCALE GENOMIC DNA]</scope>
    <source>
        <strain evidence="1 2">DSM 24834</strain>
    </source>
</reference>
<comment type="caution">
    <text evidence="1">The sequence shown here is derived from an EMBL/GenBank/DDBJ whole genome shotgun (WGS) entry which is preliminary data.</text>
</comment>
<dbReference type="RefSeq" id="WP_205168212.1">
    <property type="nucleotide sequence ID" value="NZ_JAFBDZ010000001.1"/>
</dbReference>
<accession>A0ABS2N8C8</accession>
<evidence type="ECO:0000313" key="2">
    <source>
        <dbReference type="Proteomes" id="UP001646157"/>
    </source>
</evidence>
<organism evidence="1 2">
    <name type="scientific">Rossellomorea pakistanensis</name>
    <dbReference type="NCBI Taxonomy" id="992288"/>
    <lineage>
        <taxon>Bacteria</taxon>
        <taxon>Bacillati</taxon>
        <taxon>Bacillota</taxon>
        <taxon>Bacilli</taxon>
        <taxon>Bacillales</taxon>
        <taxon>Bacillaceae</taxon>
        <taxon>Rossellomorea</taxon>
    </lineage>
</organism>
<evidence type="ECO:0000313" key="1">
    <source>
        <dbReference type="EMBL" id="MBM7584014.1"/>
    </source>
</evidence>